<dbReference type="InterPro" id="IPR011990">
    <property type="entry name" value="TPR-like_helical_dom_sf"/>
</dbReference>
<dbReference type="Gene3D" id="1.25.40.10">
    <property type="entry name" value="Tetratricopeptide repeat domain"/>
    <property type="match status" value="1"/>
</dbReference>
<organism evidence="2 3">
    <name type="scientific">Bradyrhizobium australiense</name>
    <dbReference type="NCBI Taxonomy" id="2721161"/>
    <lineage>
        <taxon>Bacteria</taxon>
        <taxon>Pseudomonadati</taxon>
        <taxon>Pseudomonadota</taxon>
        <taxon>Alphaproteobacteria</taxon>
        <taxon>Hyphomicrobiales</taxon>
        <taxon>Nitrobacteraceae</taxon>
        <taxon>Bradyrhizobium</taxon>
    </lineage>
</organism>
<accession>A0A7Y4GVV5</accession>
<evidence type="ECO:0008006" key="4">
    <source>
        <dbReference type="Google" id="ProtNLM"/>
    </source>
</evidence>
<comment type="caution">
    <text evidence="2">The sequence shown here is derived from an EMBL/GenBank/DDBJ whole genome shotgun (WGS) entry which is preliminary data.</text>
</comment>
<dbReference type="SUPFAM" id="SSF48452">
    <property type="entry name" value="TPR-like"/>
    <property type="match status" value="1"/>
</dbReference>
<evidence type="ECO:0000313" key="3">
    <source>
        <dbReference type="Proteomes" id="UP000544122"/>
    </source>
</evidence>
<dbReference type="EMBL" id="JAAVLX010000008">
    <property type="protein sequence ID" value="NOJ42948.1"/>
    <property type="molecule type" value="Genomic_DNA"/>
</dbReference>
<dbReference type="AlphaFoldDB" id="A0A7Y4GVV5"/>
<dbReference type="PROSITE" id="PS50005">
    <property type="entry name" value="TPR"/>
    <property type="match status" value="1"/>
</dbReference>
<gene>
    <name evidence="2" type="ORF">HCN58_25780</name>
</gene>
<proteinExistence type="predicted"/>
<name>A0A7Y4GVV5_9BRAD</name>
<sequence length="193" mass="20752">MTMIRAVALAIMLGVLVSGVAAHIVSWPGWRTATVPPFGAAVTPAEPTATTDAWPICTTMASVASDADWAQLDPDFKAGKRALGSGNWNGAIAAFELAALRDPTNADIQNYIGYAYRRLRQMGPAIGHYQKALLLNSRHRSAHEHLGEAYLVLGEPAKAQQLLAALENLCLIPCEEYDDLKRAITAYKTLAGH</sequence>
<feature type="repeat" description="TPR" evidence="1">
    <location>
        <begin position="106"/>
        <end position="139"/>
    </location>
</feature>
<evidence type="ECO:0000256" key="1">
    <source>
        <dbReference type="PROSITE-ProRule" id="PRU00339"/>
    </source>
</evidence>
<reference evidence="2 3" key="1">
    <citation type="submission" date="2020-03" db="EMBL/GenBank/DDBJ databases">
        <title>Bradyrhizobium diversity isolated from nodules of Indigofera sp.</title>
        <authorList>
            <person name="Klepa M."/>
            <person name="Helene L."/>
            <person name="Hungria M."/>
        </authorList>
    </citation>
    <scope>NUCLEOTIDE SEQUENCE [LARGE SCALE GENOMIC DNA]</scope>
    <source>
        <strain evidence="2 3">WSM 1791</strain>
    </source>
</reference>
<protein>
    <recommendedName>
        <fullName evidence="4">Tetratricopeptide repeat protein</fullName>
    </recommendedName>
</protein>
<dbReference type="Proteomes" id="UP000544122">
    <property type="component" value="Unassembled WGS sequence"/>
</dbReference>
<keyword evidence="3" id="KW-1185">Reference proteome</keyword>
<dbReference type="RefSeq" id="WP_171582157.1">
    <property type="nucleotide sequence ID" value="NZ_JAAVLX010000008.1"/>
</dbReference>
<dbReference type="InterPro" id="IPR019734">
    <property type="entry name" value="TPR_rpt"/>
</dbReference>
<evidence type="ECO:0000313" key="2">
    <source>
        <dbReference type="EMBL" id="NOJ42948.1"/>
    </source>
</evidence>
<keyword evidence="1" id="KW-0802">TPR repeat</keyword>